<dbReference type="InterPro" id="IPR036259">
    <property type="entry name" value="MFS_trans_sf"/>
</dbReference>
<dbReference type="EMBL" id="JAHCQH010000015">
    <property type="protein sequence ID" value="MBS9476848.1"/>
    <property type="molecule type" value="Genomic_DNA"/>
</dbReference>
<comment type="subcellular location">
    <subcellularLocation>
        <location evidence="1">Membrane</location>
        <topology evidence="1">Multi-pass membrane protein</topology>
    </subcellularLocation>
</comment>
<protein>
    <submittedName>
        <fullName evidence="8">MFS transporter</fullName>
    </submittedName>
</protein>
<evidence type="ECO:0000313" key="9">
    <source>
        <dbReference type="Proteomes" id="UP001166585"/>
    </source>
</evidence>
<dbReference type="NCBIfam" id="TIGR00901">
    <property type="entry name" value="2A0125"/>
    <property type="match status" value="1"/>
</dbReference>
<dbReference type="SUPFAM" id="SSF103473">
    <property type="entry name" value="MFS general substrate transporter"/>
    <property type="match status" value="1"/>
</dbReference>
<dbReference type="Pfam" id="PF07690">
    <property type="entry name" value="MFS_1"/>
    <property type="match status" value="1"/>
</dbReference>
<evidence type="ECO:0000256" key="7">
    <source>
        <dbReference type="SAM" id="Phobius"/>
    </source>
</evidence>
<organism evidence="8 9">
    <name type="scientific">Ancylobacter radicis</name>
    <dbReference type="NCBI Taxonomy" id="2836179"/>
    <lineage>
        <taxon>Bacteria</taxon>
        <taxon>Pseudomonadati</taxon>
        <taxon>Pseudomonadota</taxon>
        <taxon>Alphaproteobacteria</taxon>
        <taxon>Hyphomicrobiales</taxon>
        <taxon>Xanthobacteraceae</taxon>
        <taxon>Ancylobacter</taxon>
    </lineage>
</organism>
<evidence type="ECO:0000256" key="3">
    <source>
        <dbReference type="ARBA" id="ARBA00022448"/>
    </source>
</evidence>
<dbReference type="Proteomes" id="UP001166585">
    <property type="component" value="Unassembled WGS sequence"/>
</dbReference>
<evidence type="ECO:0000256" key="2">
    <source>
        <dbReference type="ARBA" id="ARBA00008335"/>
    </source>
</evidence>
<feature type="transmembrane region" description="Helical" evidence="7">
    <location>
        <begin position="305"/>
        <end position="325"/>
    </location>
</feature>
<feature type="transmembrane region" description="Helical" evidence="7">
    <location>
        <begin position="64"/>
        <end position="85"/>
    </location>
</feature>
<dbReference type="InterPro" id="IPR011701">
    <property type="entry name" value="MFS"/>
</dbReference>
<comment type="caution">
    <text evidence="8">The sequence shown here is derived from an EMBL/GenBank/DDBJ whole genome shotgun (WGS) entry which is preliminary data.</text>
</comment>
<proteinExistence type="inferred from homology"/>
<feature type="transmembrane region" description="Helical" evidence="7">
    <location>
        <begin position="424"/>
        <end position="445"/>
    </location>
</feature>
<evidence type="ECO:0000313" key="8">
    <source>
        <dbReference type="EMBL" id="MBS9476848.1"/>
    </source>
</evidence>
<sequence>MTDAARQQAGPPLAADPREKGFLAGLAVYLRPRVIAILLLGFSSGLPLALSGSTLLIWMREAGVDLTTIGLFALVGTPYAIKFLWAPVVDALPVPLLSRWLGRRRGWMVFAQLLLAGAICLLASVDPRTAPWLVALAALLVAAASATQDIVIDAYRVERLDLSEQAAGMAAYVFAYRVGMLVSTAGALFLVTFIQDGFGLDAAAAWRWGYLAMAGCVGIGLITTLCSGEPTPPAGRETAAQAAESPVKRVLRAAISAFTEFLGQPLAIAILAFVVLYKFCDAFAGAMTAPFVIDLGFTRTDYATIVKGLGLGATLVGGIVGGMAARTLPLPTMLWIGAILQSGSNLSFAWLATQGHDYTALSIAIVAENFTGAIGTVIFVAYLSGLCRNPLHTATQYALLTALAATGRTYLAASAGYVATELGWFWFFAGSLIAAVPSLVLLAYLQARGHFRTLAATG</sequence>
<comment type="similarity">
    <text evidence="2">Belongs to the major facilitator superfamily.</text>
</comment>
<keyword evidence="9" id="KW-1185">Reference proteome</keyword>
<evidence type="ECO:0000256" key="4">
    <source>
        <dbReference type="ARBA" id="ARBA00022692"/>
    </source>
</evidence>
<feature type="transmembrane region" description="Helical" evidence="7">
    <location>
        <begin position="206"/>
        <end position="226"/>
    </location>
</feature>
<feature type="transmembrane region" description="Helical" evidence="7">
    <location>
        <begin position="131"/>
        <end position="152"/>
    </location>
</feature>
<accession>A0ABS5R5B6</accession>
<dbReference type="PANTHER" id="PTHR12778">
    <property type="entry name" value="SOLUTE CARRIER FAMILY 33 ACETYL-COA TRANSPORTER -RELATED"/>
    <property type="match status" value="1"/>
</dbReference>
<dbReference type="RefSeq" id="WP_213754690.1">
    <property type="nucleotide sequence ID" value="NZ_JAHCQH010000015.1"/>
</dbReference>
<feature type="transmembrane region" description="Helical" evidence="7">
    <location>
        <begin position="266"/>
        <end position="293"/>
    </location>
</feature>
<dbReference type="Gene3D" id="1.20.1250.20">
    <property type="entry name" value="MFS general substrate transporter like domains"/>
    <property type="match status" value="2"/>
</dbReference>
<dbReference type="InterPro" id="IPR004752">
    <property type="entry name" value="AmpG_permease/AT-1"/>
</dbReference>
<keyword evidence="4 7" id="KW-0812">Transmembrane</keyword>
<evidence type="ECO:0000256" key="1">
    <source>
        <dbReference type="ARBA" id="ARBA00004141"/>
    </source>
</evidence>
<gene>
    <name evidence="8" type="ORF">KIP89_06985</name>
</gene>
<dbReference type="PANTHER" id="PTHR12778:SF10">
    <property type="entry name" value="MAJOR FACILITATOR SUPERFAMILY DOMAIN-CONTAINING PROTEIN 3"/>
    <property type="match status" value="1"/>
</dbReference>
<feature type="transmembrane region" description="Helical" evidence="7">
    <location>
        <begin position="34"/>
        <end position="58"/>
    </location>
</feature>
<evidence type="ECO:0000256" key="6">
    <source>
        <dbReference type="ARBA" id="ARBA00023136"/>
    </source>
</evidence>
<keyword evidence="6 7" id="KW-0472">Membrane</keyword>
<feature type="transmembrane region" description="Helical" evidence="7">
    <location>
        <begin position="358"/>
        <end position="385"/>
    </location>
</feature>
<reference evidence="8" key="1">
    <citation type="submission" date="2021-05" db="EMBL/GenBank/DDBJ databases">
        <authorList>
            <person name="Sun Q."/>
            <person name="Inoue M."/>
        </authorList>
    </citation>
    <scope>NUCLEOTIDE SEQUENCE</scope>
    <source>
        <strain evidence="8">VKM B-3255</strain>
    </source>
</reference>
<keyword evidence="5 7" id="KW-1133">Transmembrane helix</keyword>
<name>A0ABS5R5B6_9HYPH</name>
<feature type="transmembrane region" description="Helical" evidence="7">
    <location>
        <begin position="332"/>
        <end position="352"/>
    </location>
</feature>
<feature type="transmembrane region" description="Helical" evidence="7">
    <location>
        <begin position="106"/>
        <end position="125"/>
    </location>
</feature>
<feature type="transmembrane region" description="Helical" evidence="7">
    <location>
        <begin position="173"/>
        <end position="194"/>
    </location>
</feature>
<evidence type="ECO:0000256" key="5">
    <source>
        <dbReference type="ARBA" id="ARBA00022989"/>
    </source>
</evidence>
<feature type="transmembrane region" description="Helical" evidence="7">
    <location>
        <begin position="397"/>
        <end position="418"/>
    </location>
</feature>
<keyword evidence="3" id="KW-0813">Transport</keyword>